<dbReference type="Pfam" id="PF11736">
    <property type="entry name" value="DUF3299"/>
    <property type="match status" value="1"/>
</dbReference>
<dbReference type="InterPro" id="IPR021727">
    <property type="entry name" value="DUF3299"/>
</dbReference>
<dbReference type="Gene3D" id="2.40.50.870">
    <property type="entry name" value="Protein of unknown function (DUF3299)"/>
    <property type="match status" value="1"/>
</dbReference>
<reference evidence="1 2" key="1">
    <citation type="submission" date="2023-10" db="EMBL/GenBank/DDBJ databases">
        <title>Glaciecola aquimarina strain GGW-M5 nov., isolated from a coastal seawater.</title>
        <authorList>
            <person name="Bayburt H."/>
            <person name="Kim J.M."/>
            <person name="Choi B.J."/>
            <person name="Jeon C.O."/>
        </authorList>
    </citation>
    <scope>NUCLEOTIDE SEQUENCE [LARGE SCALE GENOMIC DNA]</scope>
    <source>
        <strain evidence="1 2">KCTC 32108</strain>
    </source>
</reference>
<dbReference type="PROSITE" id="PS51257">
    <property type="entry name" value="PROKAR_LIPOPROTEIN"/>
    <property type="match status" value="1"/>
</dbReference>
<organism evidence="1 2">
    <name type="scientific">Paraglaciecola aquimarina</name>
    <dbReference type="NCBI Taxonomy" id="1235557"/>
    <lineage>
        <taxon>Bacteria</taxon>
        <taxon>Pseudomonadati</taxon>
        <taxon>Pseudomonadota</taxon>
        <taxon>Gammaproteobacteria</taxon>
        <taxon>Alteromonadales</taxon>
        <taxon>Alteromonadaceae</taxon>
        <taxon>Paraglaciecola</taxon>
    </lineage>
</organism>
<sequence>MKFTTIIGFVCCTGLGLFAGCLAVYYWPVIKQHLTVEPPLYLTSNETLQSSYTTQPITSLSWTALLPEKEQKVIADYQTPATNLNDMTAQVLRSIKASSDENYQQALNSTNTVSHLDNLLVSISGFIVPIDFYDDKSVQHFFSSLLWCLFTFSATTT</sequence>
<dbReference type="Proteomes" id="UP001247805">
    <property type="component" value="Unassembled WGS sequence"/>
</dbReference>
<name>A0ABU3SUP1_9ALTE</name>
<evidence type="ECO:0000313" key="1">
    <source>
        <dbReference type="EMBL" id="MDU0353736.1"/>
    </source>
</evidence>
<proteinExistence type="predicted"/>
<comment type="caution">
    <text evidence="1">The sequence shown here is derived from an EMBL/GenBank/DDBJ whole genome shotgun (WGS) entry which is preliminary data.</text>
</comment>
<dbReference type="EMBL" id="JAWDIO010000002">
    <property type="protein sequence ID" value="MDU0353736.1"/>
    <property type="molecule type" value="Genomic_DNA"/>
</dbReference>
<evidence type="ECO:0000313" key="2">
    <source>
        <dbReference type="Proteomes" id="UP001247805"/>
    </source>
</evidence>
<protein>
    <submittedName>
        <fullName evidence="1">DUF3299 domain-containing protein</fullName>
    </submittedName>
</protein>
<gene>
    <name evidence="1" type="ORF">RS130_07210</name>
</gene>
<accession>A0ABU3SUP1</accession>
<keyword evidence="2" id="KW-1185">Reference proteome</keyword>